<evidence type="ECO:0000313" key="2">
    <source>
        <dbReference type="Proteomes" id="UP001305647"/>
    </source>
</evidence>
<comment type="caution">
    <text evidence="1">The sequence shown here is derived from an EMBL/GenBank/DDBJ whole genome shotgun (WGS) entry which is preliminary data.</text>
</comment>
<organism evidence="1 2">
    <name type="scientific">Parathielavia hyrcaniae</name>
    <dbReference type="NCBI Taxonomy" id="113614"/>
    <lineage>
        <taxon>Eukaryota</taxon>
        <taxon>Fungi</taxon>
        <taxon>Dikarya</taxon>
        <taxon>Ascomycota</taxon>
        <taxon>Pezizomycotina</taxon>
        <taxon>Sordariomycetes</taxon>
        <taxon>Sordariomycetidae</taxon>
        <taxon>Sordariales</taxon>
        <taxon>Chaetomiaceae</taxon>
        <taxon>Parathielavia</taxon>
    </lineage>
</organism>
<reference evidence="1" key="2">
    <citation type="submission" date="2023-05" db="EMBL/GenBank/DDBJ databases">
        <authorList>
            <consortium name="Lawrence Berkeley National Laboratory"/>
            <person name="Steindorff A."/>
            <person name="Hensen N."/>
            <person name="Bonometti L."/>
            <person name="Westerberg I."/>
            <person name="Brannstrom I.O."/>
            <person name="Guillou S."/>
            <person name="Cros-Aarteil S."/>
            <person name="Calhoun S."/>
            <person name="Haridas S."/>
            <person name="Kuo A."/>
            <person name="Mondo S."/>
            <person name="Pangilinan J."/>
            <person name="Riley R."/>
            <person name="Labutti K."/>
            <person name="Andreopoulos B."/>
            <person name="Lipzen A."/>
            <person name="Chen C."/>
            <person name="Yanf M."/>
            <person name="Daum C."/>
            <person name="Ng V."/>
            <person name="Clum A."/>
            <person name="Ohm R."/>
            <person name="Martin F."/>
            <person name="Silar P."/>
            <person name="Natvig D."/>
            <person name="Lalanne C."/>
            <person name="Gautier V."/>
            <person name="Ament-Velasquez S.L."/>
            <person name="Kruys A."/>
            <person name="Hutchinson M.I."/>
            <person name="Powell A.J."/>
            <person name="Barry K."/>
            <person name="Miller A.N."/>
            <person name="Grigoriev I.V."/>
            <person name="Debuchy R."/>
            <person name="Gladieux P."/>
            <person name="Thoren M.H."/>
            <person name="Johannesson H."/>
        </authorList>
    </citation>
    <scope>NUCLEOTIDE SEQUENCE</scope>
    <source>
        <strain evidence="1">CBS 757.83</strain>
    </source>
</reference>
<sequence>MPTAQGTLVRNSDNRFTAEFATDDGLQTTFSATVSPAIHPFTTNSVTLTYDDAEQLTSTRSYTGRIGIDKFVLAFANGPIISGGLNVPGVYPAETVAGTGAWEQN</sequence>
<protein>
    <submittedName>
        <fullName evidence="1">Uncharacterized protein</fullName>
    </submittedName>
</protein>
<reference evidence="1" key="1">
    <citation type="journal article" date="2023" name="Mol. Phylogenet. Evol.">
        <title>Genome-scale phylogeny and comparative genomics of the fungal order Sordariales.</title>
        <authorList>
            <person name="Hensen N."/>
            <person name="Bonometti L."/>
            <person name="Westerberg I."/>
            <person name="Brannstrom I.O."/>
            <person name="Guillou S."/>
            <person name="Cros-Aarteil S."/>
            <person name="Calhoun S."/>
            <person name="Haridas S."/>
            <person name="Kuo A."/>
            <person name="Mondo S."/>
            <person name="Pangilinan J."/>
            <person name="Riley R."/>
            <person name="LaButti K."/>
            <person name="Andreopoulos B."/>
            <person name="Lipzen A."/>
            <person name="Chen C."/>
            <person name="Yan M."/>
            <person name="Daum C."/>
            <person name="Ng V."/>
            <person name="Clum A."/>
            <person name="Steindorff A."/>
            <person name="Ohm R.A."/>
            <person name="Martin F."/>
            <person name="Silar P."/>
            <person name="Natvig D.O."/>
            <person name="Lalanne C."/>
            <person name="Gautier V."/>
            <person name="Ament-Velasquez S.L."/>
            <person name="Kruys A."/>
            <person name="Hutchinson M.I."/>
            <person name="Powell A.J."/>
            <person name="Barry K."/>
            <person name="Miller A.N."/>
            <person name="Grigoriev I.V."/>
            <person name="Debuchy R."/>
            <person name="Gladieux P."/>
            <person name="Hiltunen Thoren M."/>
            <person name="Johannesson H."/>
        </authorList>
    </citation>
    <scope>NUCLEOTIDE SEQUENCE</scope>
    <source>
        <strain evidence="1">CBS 757.83</strain>
    </source>
</reference>
<dbReference type="Proteomes" id="UP001305647">
    <property type="component" value="Unassembled WGS sequence"/>
</dbReference>
<keyword evidence="2" id="KW-1185">Reference proteome</keyword>
<proteinExistence type="predicted"/>
<dbReference type="EMBL" id="MU863624">
    <property type="protein sequence ID" value="KAK4106641.1"/>
    <property type="molecule type" value="Genomic_DNA"/>
</dbReference>
<name>A0AAN6QBR7_9PEZI</name>
<accession>A0AAN6QBR7</accession>
<evidence type="ECO:0000313" key="1">
    <source>
        <dbReference type="EMBL" id="KAK4106641.1"/>
    </source>
</evidence>
<dbReference type="AlphaFoldDB" id="A0AAN6QBR7"/>
<gene>
    <name evidence="1" type="ORF">N658DRAFT_491275</name>
</gene>